<organism evidence="1 2">
    <name type="scientific">Endocarpon pusillum (strain Z07020 / HMAS-L-300199)</name>
    <name type="common">Lichen-forming fungus</name>
    <dbReference type="NCBI Taxonomy" id="1263415"/>
    <lineage>
        <taxon>Eukaryota</taxon>
        <taxon>Fungi</taxon>
        <taxon>Dikarya</taxon>
        <taxon>Ascomycota</taxon>
        <taxon>Pezizomycotina</taxon>
        <taxon>Eurotiomycetes</taxon>
        <taxon>Chaetothyriomycetidae</taxon>
        <taxon>Verrucariales</taxon>
        <taxon>Verrucariaceae</taxon>
        <taxon>Endocarpon</taxon>
    </lineage>
</organism>
<proteinExistence type="predicted"/>
<reference evidence="2" key="1">
    <citation type="journal article" date="2014" name="BMC Genomics">
        <title>Genome characteristics reveal the impact of lichenization on lichen-forming fungus Endocarpon pusillum Hedwig (Verrucariales, Ascomycota).</title>
        <authorList>
            <person name="Wang Y.-Y."/>
            <person name="Liu B."/>
            <person name="Zhang X.-Y."/>
            <person name="Zhou Q.-M."/>
            <person name="Zhang T."/>
            <person name="Li H."/>
            <person name="Yu Y.-F."/>
            <person name="Zhang X.-L."/>
            <person name="Hao X.-Y."/>
            <person name="Wang M."/>
            <person name="Wang L."/>
            <person name="Wei J.-C."/>
        </authorList>
    </citation>
    <scope>NUCLEOTIDE SEQUENCE [LARGE SCALE GENOMIC DNA]</scope>
    <source>
        <strain evidence="2">Z07020 / HMAS-L-300199</strain>
    </source>
</reference>
<dbReference type="AlphaFoldDB" id="U1GUM9"/>
<dbReference type="EMBL" id="KE720780">
    <property type="protein sequence ID" value="ERF76153.1"/>
    <property type="molecule type" value="Genomic_DNA"/>
</dbReference>
<accession>U1GUM9</accession>
<keyword evidence="2" id="KW-1185">Reference proteome</keyword>
<dbReference type="Proteomes" id="UP000019373">
    <property type="component" value="Unassembled WGS sequence"/>
</dbReference>
<dbReference type="GeneID" id="19236543"/>
<dbReference type="HOGENOM" id="CLU_3050311_0_0_1"/>
<evidence type="ECO:0000313" key="1">
    <source>
        <dbReference type="EMBL" id="ERF76153.1"/>
    </source>
</evidence>
<sequence>MSCQKDQDQTPYLEGALYHQECLGSEYFSPTDNPCTAIKEEPAMANYIYACDPT</sequence>
<protein>
    <submittedName>
        <fullName evidence="1">Uncharacterized protein</fullName>
    </submittedName>
</protein>
<evidence type="ECO:0000313" key="2">
    <source>
        <dbReference type="Proteomes" id="UP000019373"/>
    </source>
</evidence>
<gene>
    <name evidence="1" type="ORF">EPUS_01487</name>
</gene>
<dbReference type="RefSeq" id="XP_007786619.1">
    <property type="nucleotide sequence ID" value="XM_007788429.1"/>
</dbReference>
<name>U1GUM9_ENDPU</name>